<name>A0AAW9CNK7_BURTH</name>
<comment type="caution">
    <text evidence="1">The sequence shown here is derived from an EMBL/GenBank/DDBJ whole genome shotgun (WGS) entry which is preliminary data.</text>
</comment>
<protein>
    <submittedName>
        <fullName evidence="1">Uncharacterized protein</fullName>
    </submittedName>
</protein>
<accession>A0AAW9CNK7</accession>
<evidence type="ECO:0000313" key="2">
    <source>
        <dbReference type="Proteomes" id="UP001272137"/>
    </source>
</evidence>
<dbReference type="EMBL" id="QXCT01000001">
    <property type="protein sequence ID" value="MDW9251361.1"/>
    <property type="molecule type" value="Genomic_DNA"/>
</dbReference>
<dbReference type="AlphaFoldDB" id="A0AAW9CNK7"/>
<proteinExistence type="predicted"/>
<evidence type="ECO:0000313" key="1">
    <source>
        <dbReference type="EMBL" id="MDW9251361.1"/>
    </source>
</evidence>
<organism evidence="1 2">
    <name type="scientific">Burkholderia thailandensis</name>
    <dbReference type="NCBI Taxonomy" id="57975"/>
    <lineage>
        <taxon>Bacteria</taxon>
        <taxon>Pseudomonadati</taxon>
        <taxon>Pseudomonadota</taxon>
        <taxon>Betaproteobacteria</taxon>
        <taxon>Burkholderiales</taxon>
        <taxon>Burkholderiaceae</taxon>
        <taxon>Burkholderia</taxon>
        <taxon>pseudomallei group</taxon>
    </lineage>
</organism>
<gene>
    <name evidence="1" type="ORF">C7S16_4997</name>
</gene>
<reference evidence="1" key="1">
    <citation type="submission" date="2018-08" db="EMBL/GenBank/DDBJ databases">
        <title>Identification of Burkholderia cepacia strains that express a Burkholderia pseudomallei-like capsular polysaccharide.</title>
        <authorList>
            <person name="Burtnick M.N."/>
            <person name="Vongsouvath M."/>
            <person name="Newton P."/>
            <person name="Wuthiekanun V."/>
            <person name="Limmathurotsakul D."/>
            <person name="Brett P.J."/>
            <person name="Chantratita N."/>
            <person name="Dance D.A."/>
        </authorList>
    </citation>
    <scope>NUCLEOTIDE SEQUENCE</scope>
    <source>
        <strain evidence="1">SBXCC001</strain>
    </source>
</reference>
<sequence>MAMGPDSVKLHVSMIGIGISYLAPRPGRAAKKKVHRRKPWRV</sequence>
<dbReference type="Proteomes" id="UP001272137">
    <property type="component" value="Unassembled WGS sequence"/>
</dbReference>